<dbReference type="RefSeq" id="WP_345194726.1">
    <property type="nucleotide sequence ID" value="NZ_BAABFL010000115.1"/>
</dbReference>
<comment type="caution">
    <text evidence="1">The sequence shown here is derived from an EMBL/GenBank/DDBJ whole genome shotgun (WGS) entry which is preliminary data.</text>
</comment>
<sequence length="92" mass="10227">MRKKTQTRADLLRRILELEAQLASTYHFADRAIDKAGKDHMMASGVLLQLNAIGGHQIIPPVVIKDGLSDETIKAIKADLKESYELAVLFKP</sequence>
<organism evidence="1 2">
    <name type="scientific">Kistimonas scapharcae</name>
    <dbReference type="NCBI Taxonomy" id="1036133"/>
    <lineage>
        <taxon>Bacteria</taxon>
        <taxon>Pseudomonadati</taxon>
        <taxon>Pseudomonadota</taxon>
        <taxon>Gammaproteobacteria</taxon>
        <taxon>Oceanospirillales</taxon>
        <taxon>Endozoicomonadaceae</taxon>
        <taxon>Kistimonas</taxon>
    </lineage>
</organism>
<accession>A0ABP8V066</accession>
<evidence type="ECO:0000313" key="1">
    <source>
        <dbReference type="EMBL" id="GAA4648979.1"/>
    </source>
</evidence>
<reference evidence="2" key="1">
    <citation type="journal article" date="2019" name="Int. J. Syst. Evol. Microbiol.">
        <title>The Global Catalogue of Microorganisms (GCM) 10K type strain sequencing project: providing services to taxonomists for standard genome sequencing and annotation.</title>
        <authorList>
            <consortium name="The Broad Institute Genomics Platform"/>
            <consortium name="The Broad Institute Genome Sequencing Center for Infectious Disease"/>
            <person name="Wu L."/>
            <person name="Ma J."/>
        </authorList>
    </citation>
    <scope>NUCLEOTIDE SEQUENCE [LARGE SCALE GENOMIC DNA]</scope>
    <source>
        <strain evidence="2">JCM 17805</strain>
    </source>
</reference>
<dbReference type="EMBL" id="BAABFL010000115">
    <property type="protein sequence ID" value="GAA4648979.1"/>
    <property type="molecule type" value="Genomic_DNA"/>
</dbReference>
<evidence type="ECO:0000313" key="2">
    <source>
        <dbReference type="Proteomes" id="UP001500604"/>
    </source>
</evidence>
<name>A0ABP8V066_9GAMM</name>
<keyword evidence="2" id="KW-1185">Reference proteome</keyword>
<protein>
    <submittedName>
        <fullName evidence="1">Uncharacterized protein</fullName>
    </submittedName>
</protein>
<gene>
    <name evidence="1" type="ORF">GCM10023116_12530</name>
</gene>
<dbReference type="Proteomes" id="UP001500604">
    <property type="component" value="Unassembled WGS sequence"/>
</dbReference>
<proteinExistence type="predicted"/>